<dbReference type="GO" id="GO:0006308">
    <property type="term" value="P:DNA catabolic process"/>
    <property type="evidence" value="ECO:0007669"/>
    <property type="project" value="UniProtKB-UniRule"/>
</dbReference>
<feature type="non-terminal residue" evidence="2">
    <location>
        <position position="1"/>
    </location>
</feature>
<dbReference type="GO" id="GO:0046872">
    <property type="term" value="F:metal ion binding"/>
    <property type="evidence" value="ECO:0007669"/>
    <property type="project" value="UniProtKB-UniRule"/>
</dbReference>
<keyword evidence="1" id="KW-0233">DNA recombination</keyword>
<comment type="function">
    <text evidence="1">Interacts with EME1 to form a DNA structure-specific endonuclease with substrate preference for branched DNA structures with a 5'-end at the branch nick. Typical substrates include 3'-flap structures, D-loops, replication forks and nicked Holliday junctions. May be required in mitosis for the processing of stalled or collapsed replication fork intermediates. May be required in meiosis for the repair of meiosis-specific double strand breaks subsequent to single-end invasion (SEI).</text>
</comment>
<comment type="caution">
    <text evidence="2">The sequence shown here is derived from an EMBL/GenBank/DDBJ whole genome shotgun (WGS) entry which is preliminary data.</text>
</comment>
<dbReference type="EC" id="3.1.22.-" evidence="1"/>
<dbReference type="PANTHER" id="PTHR13451">
    <property type="entry name" value="CLASS II CROSSOVER JUNCTION ENDONUCLEASE MUS81"/>
    <property type="match status" value="1"/>
</dbReference>
<keyword evidence="3" id="KW-1185">Reference proteome</keyword>
<dbReference type="GO" id="GO:0031573">
    <property type="term" value="P:mitotic intra-S DNA damage checkpoint signaling"/>
    <property type="evidence" value="ECO:0007669"/>
    <property type="project" value="TreeGrafter"/>
</dbReference>
<gene>
    <name evidence="2" type="ORF">MKW98_008981</name>
</gene>
<dbReference type="GO" id="GO:0048476">
    <property type="term" value="C:Holliday junction resolvase complex"/>
    <property type="evidence" value="ECO:0007669"/>
    <property type="project" value="UniProtKB-UniRule"/>
</dbReference>
<dbReference type="GO" id="GO:0005634">
    <property type="term" value="C:nucleus"/>
    <property type="evidence" value="ECO:0007669"/>
    <property type="project" value="UniProtKB-SubCell"/>
</dbReference>
<dbReference type="GO" id="GO:0008821">
    <property type="term" value="F:crossover junction DNA endonuclease activity"/>
    <property type="evidence" value="ECO:0007669"/>
    <property type="project" value="UniProtKB-UniRule"/>
</dbReference>
<dbReference type="GO" id="GO:0048257">
    <property type="term" value="F:3'-flap endonuclease activity"/>
    <property type="evidence" value="ECO:0007669"/>
    <property type="project" value="TreeGrafter"/>
</dbReference>
<dbReference type="Proteomes" id="UP001202328">
    <property type="component" value="Unassembled WGS sequence"/>
</dbReference>
<sequence>MSIRDNRYKDQKLRLLRCGFKKLIYLAYSYHLVVPNKSSTEYAQVPNPTQRSTYTALVLLEGFWGFERLIRLISCFTTEIHEGFDVQRTTGLLDTLRKYGYLTQAITRYYREKVCNDTVKRSGTCPSFDEFIGKCEDLEKVTVGDIFGIQFMQ</sequence>
<dbReference type="AlphaFoldDB" id="A0AAD4X456"/>
<keyword evidence="1" id="KW-0540">Nuclease</keyword>
<keyword evidence="1" id="KW-0234">DNA repair</keyword>
<comment type="subcellular location">
    <subcellularLocation>
        <location evidence="1">Nucleus</location>
    </subcellularLocation>
</comment>
<reference evidence="2" key="1">
    <citation type="submission" date="2022-04" db="EMBL/GenBank/DDBJ databases">
        <title>A functionally conserved STORR gene fusion in Papaver species that diverged 16.8 million years ago.</title>
        <authorList>
            <person name="Catania T."/>
        </authorList>
    </citation>
    <scope>NUCLEOTIDE SEQUENCE</scope>
    <source>
        <strain evidence="2">S-188037</strain>
    </source>
</reference>
<evidence type="ECO:0000313" key="2">
    <source>
        <dbReference type="EMBL" id="KAI3838030.1"/>
    </source>
</evidence>
<dbReference type="GO" id="GO:0000712">
    <property type="term" value="P:resolution of meiotic recombination intermediates"/>
    <property type="evidence" value="ECO:0007669"/>
    <property type="project" value="TreeGrafter"/>
</dbReference>
<protein>
    <recommendedName>
        <fullName evidence="1">Crossover junction endonuclease MUS81</fullName>
        <ecNumber evidence="1">3.1.22.-</ecNumber>
    </recommendedName>
</protein>
<organism evidence="2 3">
    <name type="scientific">Papaver atlanticum</name>
    <dbReference type="NCBI Taxonomy" id="357466"/>
    <lineage>
        <taxon>Eukaryota</taxon>
        <taxon>Viridiplantae</taxon>
        <taxon>Streptophyta</taxon>
        <taxon>Embryophyta</taxon>
        <taxon>Tracheophyta</taxon>
        <taxon>Spermatophyta</taxon>
        <taxon>Magnoliopsida</taxon>
        <taxon>Ranunculales</taxon>
        <taxon>Papaveraceae</taxon>
        <taxon>Papaveroideae</taxon>
        <taxon>Papaver</taxon>
    </lineage>
</organism>
<evidence type="ECO:0000256" key="1">
    <source>
        <dbReference type="RuleBase" id="RU369042"/>
    </source>
</evidence>
<accession>A0AAD4X456</accession>
<keyword evidence="1" id="KW-0378">Hydrolase</keyword>
<dbReference type="GO" id="GO:0000727">
    <property type="term" value="P:double-strand break repair via break-induced replication"/>
    <property type="evidence" value="ECO:0007669"/>
    <property type="project" value="UniProtKB-UniRule"/>
</dbReference>
<comment type="subunit">
    <text evidence="1">Interacts with EME1.</text>
</comment>
<keyword evidence="1" id="KW-0479">Metal-binding</keyword>
<dbReference type="PANTHER" id="PTHR13451:SF0">
    <property type="entry name" value="CROSSOVER JUNCTION ENDONUCLEASE MUS81"/>
    <property type="match status" value="1"/>
</dbReference>
<dbReference type="InterPro" id="IPR033309">
    <property type="entry name" value="Mus81"/>
</dbReference>
<comment type="similarity">
    <text evidence="1">Belongs to the XPF family.</text>
</comment>
<proteinExistence type="inferred from homology"/>
<dbReference type="GO" id="GO:0003677">
    <property type="term" value="F:DNA binding"/>
    <property type="evidence" value="ECO:0007669"/>
    <property type="project" value="UniProtKB-UniRule"/>
</dbReference>
<dbReference type="EMBL" id="JAJJMB010017528">
    <property type="protein sequence ID" value="KAI3838030.1"/>
    <property type="molecule type" value="Genomic_DNA"/>
</dbReference>
<keyword evidence="1" id="KW-0460">Magnesium</keyword>
<comment type="cofactor">
    <cofactor evidence="1">
        <name>Mg(2+)</name>
        <dbReference type="ChEBI" id="CHEBI:18420"/>
    </cofactor>
</comment>
<keyword evidence="1" id="KW-0227">DNA damage</keyword>
<name>A0AAD4X456_9MAGN</name>
<keyword evidence="1" id="KW-0255">Endonuclease</keyword>
<keyword evidence="1" id="KW-0539">Nucleus</keyword>
<evidence type="ECO:0000313" key="3">
    <source>
        <dbReference type="Proteomes" id="UP001202328"/>
    </source>
</evidence>